<gene>
    <name evidence="3" type="primary">Aste57867_12435</name>
    <name evidence="2" type="ORF">As57867_012389</name>
    <name evidence="3" type="ORF">ASTE57867_12435</name>
</gene>
<reference evidence="2" key="2">
    <citation type="submission" date="2019-06" db="EMBL/GenBank/DDBJ databases">
        <title>Genomics analysis of Aphanomyces spp. identifies a new class of oomycete effector associated with host adaptation.</title>
        <authorList>
            <person name="Gaulin E."/>
        </authorList>
    </citation>
    <scope>NUCLEOTIDE SEQUENCE</scope>
    <source>
        <strain evidence="2">CBS 578.67</strain>
    </source>
</reference>
<evidence type="ECO:0000313" key="3">
    <source>
        <dbReference type="EMBL" id="VFT89286.1"/>
    </source>
</evidence>
<organism evidence="3 4">
    <name type="scientific">Aphanomyces stellatus</name>
    <dbReference type="NCBI Taxonomy" id="120398"/>
    <lineage>
        <taxon>Eukaryota</taxon>
        <taxon>Sar</taxon>
        <taxon>Stramenopiles</taxon>
        <taxon>Oomycota</taxon>
        <taxon>Saprolegniomycetes</taxon>
        <taxon>Saprolegniales</taxon>
        <taxon>Verrucalvaceae</taxon>
        <taxon>Aphanomyces</taxon>
    </lineage>
</organism>
<dbReference type="EMBL" id="CAADRA010005390">
    <property type="protein sequence ID" value="VFT89286.1"/>
    <property type="molecule type" value="Genomic_DNA"/>
</dbReference>
<evidence type="ECO:0000256" key="1">
    <source>
        <dbReference type="SAM" id="MobiDB-lite"/>
    </source>
</evidence>
<accession>A0A485KVJ2</accession>
<evidence type="ECO:0000313" key="4">
    <source>
        <dbReference type="Proteomes" id="UP000332933"/>
    </source>
</evidence>
<feature type="compositionally biased region" description="Low complexity" evidence="1">
    <location>
        <begin position="61"/>
        <end position="71"/>
    </location>
</feature>
<reference evidence="3 4" key="1">
    <citation type="submission" date="2019-03" db="EMBL/GenBank/DDBJ databases">
        <authorList>
            <person name="Gaulin E."/>
            <person name="Dumas B."/>
        </authorList>
    </citation>
    <scope>NUCLEOTIDE SEQUENCE [LARGE SCALE GENOMIC DNA]</scope>
    <source>
        <strain evidence="3">CBS 568.67</strain>
    </source>
</reference>
<dbReference type="AlphaFoldDB" id="A0A485KVJ2"/>
<protein>
    <submittedName>
        <fullName evidence="3">Aste57867_12435 protein</fullName>
    </submittedName>
</protein>
<dbReference type="OrthoDB" id="110642at2759"/>
<keyword evidence="4" id="KW-1185">Reference proteome</keyword>
<dbReference type="Proteomes" id="UP000332933">
    <property type="component" value="Unassembled WGS sequence"/>
</dbReference>
<dbReference type="EMBL" id="VJMH01005369">
    <property type="protein sequence ID" value="KAF0696834.1"/>
    <property type="molecule type" value="Genomic_DNA"/>
</dbReference>
<dbReference type="PROSITE" id="PS50096">
    <property type="entry name" value="IQ"/>
    <property type="match status" value="1"/>
</dbReference>
<sequence length="388" mass="45589">MAQEAVRLRDWSAASVFGATRPLKPPPRPLPPPTNQEDEHAMTHCIRRPTPPIRRMERSSPRAGRPRASTAAHAAATLLQRAMRLSLLRRRASEAVDQVDAMTAMLREMAARTIQTQVRAWRLGRRRHRIQTWLVTRWSQKQHEKQQNQQTQHQINEKAARRIQQWYDHWRHVRAATWIQRTVRQHLAWRRRRRGSAARLLVHRIYIHLLHTCVHRLQRHMQACRLDQRRREVAARCLARMLRLVVQRQRRWREDACRMLQRVVRGMLGRRAVREIRRRRFQCANCGLVEPGGLYCKGCGRPKGSLRRRRTAVPVDSDTSSTELLLAPVVTTRVSTRLARRHSSQDVVLKTRALVLVESGTQDGTKAARMMEQRLQRSAKYLETKWSR</sequence>
<feature type="compositionally biased region" description="Pro residues" evidence="1">
    <location>
        <begin position="23"/>
        <end position="34"/>
    </location>
</feature>
<feature type="region of interest" description="Disordered" evidence="1">
    <location>
        <begin position="15"/>
        <end position="71"/>
    </location>
</feature>
<evidence type="ECO:0000313" key="2">
    <source>
        <dbReference type="EMBL" id="KAF0696834.1"/>
    </source>
</evidence>
<proteinExistence type="predicted"/>
<name>A0A485KVJ2_9STRA</name>